<sequence length="190" mass="21800">MRHHQSLLFDLVLAYLKYELSATRMEQPMIKALKILDVLWIAFVMFAMDLFMKLWNGRGSQLSPAEKTLLREYNEQVRLVNRLNSVETFVEQAKATRKMNALKKEIEELKMKRLAANAPSELQKQFDRVRTPVVIGVATLCYWNEPLVVLPQGYMFPVERVMAFPGFPLGAISAVGWVGICRRVNAKILG</sequence>
<comment type="caution">
    <text evidence="1">The sequence shown here is derived from an EMBL/GenBank/DDBJ whole genome shotgun (WGS) entry which is preliminary data.</text>
</comment>
<protein>
    <submittedName>
        <fullName evidence="1">Uncharacterized protein</fullName>
    </submittedName>
</protein>
<dbReference type="Proteomes" id="UP001163321">
    <property type="component" value="Chromosome 13"/>
</dbReference>
<dbReference type="EMBL" id="CM047592">
    <property type="protein sequence ID" value="KAI9917383.1"/>
    <property type="molecule type" value="Genomic_DNA"/>
</dbReference>
<name>A0ACC0WH25_9STRA</name>
<keyword evidence="2" id="KW-1185">Reference proteome</keyword>
<proteinExistence type="predicted"/>
<gene>
    <name evidence="1" type="ORF">PsorP6_012948</name>
</gene>
<accession>A0ACC0WH25</accession>
<organism evidence="1 2">
    <name type="scientific">Peronosclerospora sorghi</name>
    <dbReference type="NCBI Taxonomy" id="230839"/>
    <lineage>
        <taxon>Eukaryota</taxon>
        <taxon>Sar</taxon>
        <taxon>Stramenopiles</taxon>
        <taxon>Oomycota</taxon>
        <taxon>Peronosporomycetes</taxon>
        <taxon>Peronosporales</taxon>
        <taxon>Peronosporaceae</taxon>
        <taxon>Peronosclerospora</taxon>
    </lineage>
</organism>
<evidence type="ECO:0000313" key="2">
    <source>
        <dbReference type="Proteomes" id="UP001163321"/>
    </source>
</evidence>
<reference evidence="1 2" key="1">
    <citation type="journal article" date="2022" name="bioRxiv">
        <title>The genome of the oomycete Peronosclerospora sorghi, a cosmopolitan pathogen of maize and sorghum, is inflated with dispersed pseudogenes.</title>
        <authorList>
            <person name="Fletcher K."/>
            <person name="Martin F."/>
            <person name="Isakeit T."/>
            <person name="Cavanaugh K."/>
            <person name="Magill C."/>
            <person name="Michelmore R."/>
        </authorList>
    </citation>
    <scope>NUCLEOTIDE SEQUENCE [LARGE SCALE GENOMIC DNA]</scope>
    <source>
        <strain evidence="1">P6</strain>
    </source>
</reference>
<evidence type="ECO:0000313" key="1">
    <source>
        <dbReference type="EMBL" id="KAI9917383.1"/>
    </source>
</evidence>